<dbReference type="InterPro" id="IPR026046">
    <property type="entry name" value="UBIAD1"/>
</dbReference>
<feature type="transmembrane region" description="Helical" evidence="6">
    <location>
        <begin position="90"/>
        <end position="109"/>
    </location>
</feature>
<sequence length="269" mass="29965">MGVFPYLLGATIAYHSTNAFYFNYFLLGLIGIAISLGAVEIFNEYYDIKLGTDRVFNFNENLRLPSIKLGVISLVAALGIGLYLAIVRGWLILILLGVGVLAIVGYVGPPFRWSYRGFGELSIFLAYGPFMTLGSYYLQAQEIHTLPLITSLIIGFPILALSIINEVPDYHGDRLVGKKNVVVRIGRKNAVNLFGVMLALCFIILASSLILEKIPFFTLTIFTMIPLAYWNYRAAKKNYDDPKELTSAVRGTILLYLIIAILLIISFLF</sequence>
<feature type="transmembrane region" description="Helical" evidence="6">
    <location>
        <begin position="20"/>
        <end position="42"/>
    </location>
</feature>
<evidence type="ECO:0000256" key="3">
    <source>
        <dbReference type="ARBA" id="ARBA00022692"/>
    </source>
</evidence>
<evidence type="ECO:0000256" key="5">
    <source>
        <dbReference type="ARBA" id="ARBA00023136"/>
    </source>
</evidence>
<dbReference type="Gene3D" id="1.20.120.1780">
    <property type="entry name" value="UbiA prenyltransferase"/>
    <property type="match status" value="1"/>
</dbReference>
<gene>
    <name evidence="7" type="ORF">AKJ48_04215</name>
</gene>
<keyword evidence="2" id="KW-0808">Transferase</keyword>
<dbReference type="Pfam" id="PF01040">
    <property type="entry name" value="UbiA"/>
    <property type="match status" value="1"/>
</dbReference>
<keyword evidence="3 6" id="KW-0812">Transmembrane</keyword>
<name>A0A133V9I1_9EURY</name>
<evidence type="ECO:0000256" key="2">
    <source>
        <dbReference type="ARBA" id="ARBA00022679"/>
    </source>
</evidence>
<evidence type="ECO:0000256" key="6">
    <source>
        <dbReference type="SAM" id="Phobius"/>
    </source>
</evidence>
<comment type="caution">
    <text evidence="7">The sequence shown here is derived from an EMBL/GenBank/DDBJ whole genome shotgun (WGS) entry which is preliminary data.</text>
</comment>
<evidence type="ECO:0000313" key="8">
    <source>
        <dbReference type="Proteomes" id="UP000070076"/>
    </source>
</evidence>
<dbReference type="CDD" id="cd13962">
    <property type="entry name" value="PT_UbiA_UBIAD1"/>
    <property type="match status" value="1"/>
</dbReference>
<dbReference type="PANTHER" id="PTHR13929">
    <property type="entry name" value="1,4-DIHYDROXY-2-NAPHTHOATE OCTAPRENYLTRANSFERASE"/>
    <property type="match status" value="1"/>
</dbReference>
<dbReference type="AlphaFoldDB" id="A0A133V9I1"/>
<dbReference type="GO" id="GO:0009234">
    <property type="term" value="P:menaquinone biosynthetic process"/>
    <property type="evidence" value="ECO:0007669"/>
    <property type="project" value="TreeGrafter"/>
</dbReference>
<dbReference type="PIRSF" id="PIRSF005355">
    <property type="entry name" value="UBIAD1"/>
    <property type="match status" value="1"/>
</dbReference>
<organism evidence="7 8">
    <name type="scientific">candidate division MSBL1 archaeon SCGC-AAA261O19</name>
    <dbReference type="NCBI Taxonomy" id="1698277"/>
    <lineage>
        <taxon>Archaea</taxon>
        <taxon>Methanobacteriati</taxon>
        <taxon>Methanobacteriota</taxon>
        <taxon>candidate division MSBL1</taxon>
    </lineage>
</organism>
<dbReference type="Proteomes" id="UP000070076">
    <property type="component" value="Unassembled WGS sequence"/>
</dbReference>
<evidence type="ECO:0000256" key="1">
    <source>
        <dbReference type="ARBA" id="ARBA00004651"/>
    </source>
</evidence>
<dbReference type="GO" id="GO:0005886">
    <property type="term" value="C:plasma membrane"/>
    <property type="evidence" value="ECO:0007669"/>
    <property type="project" value="UniProtKB-SubCell"/>
</dbReference>
<proteinExistence type="predicted"/>
<feature type="transmembrane region" description="Helical" evidence="6">
    <location>
        <begin position="189"/>
        <end position="210"/>
    </location>
</feature>
<protein>
    <recommendedName>
        <fullName evidence="9">1,4-dihydroxy-2-naphthoate octaprenyltransferase</fullName>
    </recommendedName>
</protein>
<keyword evidence="5 6" id="KW-0472">Membrane</keyword>
<keyword evidence="8" id="KW-1185">Reference proteome</keyword>
<evidence type="ECO:0008006" key="9">
    <source>
        <dbReference type="Google" id="ProtNLM"/>
    </source>
</evidence>
<evidence type="ECO:0000313" key="7">
    <source>
        <dbReference type="EMBL" id="KXB03118.1"/>
    </source>
</evidence>
<comment type="subcellular location">
    <subcellularLocation>
        <location evidence="1">Cell membrane</location>
        <topology evidence="1">Multi-pass membrane protein</topology>
    </subcellularLocation>
</comment>
<feature type="transmembrane region" description="Helical" evidence="6">
    <location>
        <begin position="145"/>
        <end position="168"/>
    </location>
</feature>
<keyword evidence="4 6" id="KW-1133">Transmembrane helix</keyword>
<feature type="transmembrane region" description="Helical" evidence="6">
    <location>
        <begin position="247"/>
        <end position="268"/>
    </location>
</feature>
<feature type="transmembrane region" description="Helical" evidence="6">
    <location>
        <begin position="62"/>
        <end position="84"/>
    </location>
</feature>
<dbReference type="InterPro" id="IPR000537">
    <property type="entry name" value="UbiA_prenyltransferase"/>
</dbReference>
<dbReference type="GO" id="GO:0004659">
    <property type="term" value="F:prenyltransferase activity"/>
    <property type="evidence" value="ECO:0007669"/>
    <property type="project" value="InterPro"/>
</dbReference>
<feature type="transmembrane region" description="Helical" evidence="6">
    <location>
        <begin position="121"/>
        <end position="139"/>
    </location>
</feature>
<dbReference type="PANTHER" id="PTHR13929:SF0">
    <property type="entry name" value="UBIA PRENYLTRANSFERASE DOMAIN-CONTAINING PROTEIN 1"/>
    <property type="match status" value="1"/>
</dbReference>
<evidence type="ECO:0000256" key="4">
    <source>
        <dbReference type="ARBA" id="ARBA00022989"/>
    </source>
</evidence>
<feature type="transmembrane region" description="Helical" evidence="6">
    <location>
        <begin position="216"/>
        <end position="235"/>
    </location>
</feature>
<dbReference type="EMBL" id="LHYB01000086">
    <property type="protein sequence ID" value="KXB03118.1"/>
    <property type="molecule type" value="Genomic_DNA"/>
</dbReference>
<reference evidence="7 8" key="1">
    <citation type="journal article" date="2016" name="Sci. Rep.">
        <title>Metabolic traits of an uncultured archaeal lineage -MSBL1- from brine pools of the Red Sea.</title>
        <authorList>
            <person name="Mwirichia R."/>
            <person name="Alam I."/>
            <person name="Rashid M."/>
            <person name="Vinu M."/>
            <person name="Ba-Alawi W."/>
            <person name="Anthony Kamau A."/>
            <person name="Kamanda Ngugi D."/>
            <person name="Goker M."/>
            <person name="Klenk H.P."/>
            <person name="Bajic V."/>
            <person name="Stingl U."/>
        </authorList>
    </citation>
    <scope>NUCLEOTIDE SEQUENCE [LARGE SCALE GENOMIC DNA]</scope>
    <source>
        <strain evidence="7">SCGC-AAA261O19</strain>
    </source>
</reference>
<accession>A0A133V9I1</accession>
<dbReference type="GO" id="GO:0042371">
    <property type="term" value="P:vitamin K biosynthetic process"/>
    <property type="evidence" value="ECO:0007669"/>
    <property type="project" value="TreeGrafter"/>
</dbReference>